<name>A0A841BHP6_9ACTN</name>
<gene>
    <name evidence="1" type="ORF">F4553_000075</name>
</gene>
<dbReference type="PANTHER" id="PTHR14136">
    <property type="entry name" value="BTB_POZ DOMAIN-CONTAINING PROTEIN KCTD9"/>
    <property type="match status" value="1"/>
</dbReference>
<dbReference type="RefSeq" id="WP_184830675.1">
    <property type="nucleotide sequence ID" value="NZ_JACHMN010000001.1"/>
</dbReference>
<accession>A0A841BHP6</accession>
<evidence type="ECO:0000313" key="1">
    <source>
        <dbReference type="EMBL" id="MBB5866696.1"/>
    </source>
</evidence>
<dbReference type="Pfam" id="PF00805">
    <property type="entry name" value="Pentapeptide"/>
    <property type="match status" value="1"/>
</dbReference>
<dbReference type="InterPro" id="IPR001646">
    <property type="entry name" value="5peptide_repeat"/>
</dbReference>
<proteinExistence type="predicted"/>
<dbReference type="InterPro" id="IPR051082">
    <property type="entry name" value="Pentapeptide-BTB/POZ_domain"/>
</dbReference>
<sequence>MDVRKIRETTIALLDEPDLLDPVAGVPRHHQAVSEAVISGDVWARAELVGVSVSRSWFLDADLSSAKFEGGAFDRCVFRRCSMIGMRWDGLAAKDVIMENCRLDYAFLAEIKTTGPIAFLGCSLTDTTIKDGKLGRALFDCCKLAGVTFDGPDLRGADLRGNDISGLTGATALRGVTLSAAQIPTLTELLLQELNIKIKSEPLP</sequence>
<protein>
    <submittedName>
        <fullName evidence="1">Uncharacterized protein YjbI with pentapeptide repeats</fullName>
    </submittedName>
</protein>
<evidence type="ECO:0000313" key="2">
    <source>
        <dbReference type="Proteomes" id="UP000587527"/>
    </source>
</evidence>
<dbReference type="EMBL" id="JACHMN010000001">
    <property type="protein sequence ID" value="MBB5866696.1"/>
    <property type="molecule type" value="Genomic_DNA"/>
</dbReference>
<organism evidence="1 2">
    <name type="scientific">Allocatelliglobosispora scoriae</name>
    <dbReference type="NCBI Taxonomy" id="643052"/>
    <lineage>
        <taxon>Bacteria</taxon>
        <taxon>Bacillati</taxon>
        <taxon>Actinomycetota</taxon>
        <taxon>Actinomycetes</taxon>
        <taxon>Micromonosporales</taxon>
        <taxon>Micromonosporaceae</taxon>
        <taxon>Allocatelliglobosispora</taxon>
    </lineage>
</organism>
<dbReference type="AlphaFoldDB" id="A0A841BHP6"/>
<comment type="caution">
    <text evidence="1">The sequence shown here is derived from an EMBL/GenBank/DDBJ whole genome shotgun (WGS) entry which is preliminary data.</text>
</comment>
<dbReference type="Gene3D" id="2.160.20.80">
    <property type="entry name" value="E3 ubiquitin-protein ligase SopA"/>
    <property type="match status" value="1"/>
</dbReference>
<reference evidence="1 2" key="1">
    <citation type="submission" date="2020-08" db="EMBL/GenBank/DDBJ databases">
        <title>Sequencing the genomes of 1000 actinobacteria strains.</title>
        <authorList>
            <person name="Klenk H.-P."/>
        </authorList>
    </citation>
    <scope>NUCLEOTIDE SEQUENCE [LARGE SCALE GENOMIC DNA]</scope>
    <source>
        <strain evidence="1 2">DSM 45362</strain>
    </source>
</reference>
<dbReference type="SUPFAM" id="SSF141571">
    <property type="entry name" value="Pentapeptide repeat-like"/>
    <property type="match status" value="1"/>
</dbReference>
<dbReference type="PANTHER" id="PTHR14136:SF17">
    <property type="entry name" value="BTB_POZ DOMAIN-CONTAINING PROTEIN KCTD9"/>
    <property type="match status" value="1"/>
</dbReference>
<keyword evidence="2" id="KW-1185">Reference proteome</keyword>
<dbReference type="Proteomes" id="UP000587527">
    <property type="component" value="Unassembled WGS sequence"/>
</dbReference>